<dbReference type="KEGG" id="apb:SAR116_2046"/>
<dbReference type="OrthoDB" id="9785826at2"/>
<dbReference type="eggNOG" id="COG1028">
    <property type="taxonomic scope" value="Bacteria"/>
</dbReference>
<protein>
    <submittedName>
        <fullName evidence="1">Probable short chain dehydrogenase</fullName>
        <ecNumber evidence="1">1.3.1.28</ecNumber>
    </submittedName>
</protein>
<dbReference type="SUPFAM" id="SSF51735">
    <property type="entry name" value="NAD(P)-binding Rossmann-fold domains"/>
    <property type="match status" value="1"/>
</dbReference>
<gene>
    <name evidence="1" type="ordered locus">SAR116_2046</name>
</gene>
<dbReference type="AlphaFoldDB" id="D5BN97"/>
<dbReference type="GO" id="GO:0005737">
    <property type="term" value="C:cytoplasm"/>
    <property type="evidence" value="ECO:0007669"/>
    <property type="project" value="TreeGrafter"/>
</dbReference>
<dbReference type="CDD" id="cd05325">
    <property type="entry name" value="carb_red_sniffer_like_SDR_c"/>
    <property type="match status" value="1"/>
</dbReference>
<evidence type="ECO:0000313" key="2">
    <source>
        <dbReference type="Proteomes" id="UP000007460"/>
    </source>
</evidence>
<dbReference type="Gene3D" id="3.40.50.720">
    <property type="entry name" value="NAD(P)-binding Rossmann-like Domain"/>
    <property type="match status" value="1"/>
</dbReference>
<evidence type="ECO:0000313" key="1">
    <source>
        <dbReference type="EMBL" id="ADE40290.1"/>
    </source>
</evidence>
<dbReference type="InterPro" id="IPR036291">
    <property type="entry name" value="NAD(P)-bd_dom_sf"/>
</dbReference>
<dbReference type="PANTHER" id="PTHR43544">
    <property type="entry name" value="SHORT-CHAIN DEHYDROGENASE/REDUCTASE"/>
    <property type="match status" value="1"/>
</dbReference>
<keyword evidence="2" id="KW-1185">Reference proteome</keyword>
<proteinExistence type="predicted"/>
<organism evidence="1 2">
    <name type="scientific">Puniceispirillum marinum (strain IMCC1322)</name>
    <dbReference type="NCBI Taxonomy" id="488538"/>
    <lineage>
        <taxon>Bacteria</taxon>
        <taxon>Pseudomonadati</taxon>
        <taxon>Pseudomonadota</taxon>
        <taxon>Alphaproteobacteria</taxon>
        <taxon>Candidatus Puniceispirillales</taxon>
        <taxon>Candidatus Puniceispirillaceae</taxon>
        <taxon>Candidatus Puniceispirillum</taxon>
    </lineage>
</organism>
<dbReference type="STRING" id="488538.SAR116_2046"/>
<keyword evidence="1" id="KW-0560">Oxidoreductase</keyword>
<dbReference type="InterPro" id="IPR002347">
    <property type="entry name" value="SDR_fam"/>
</dbReference>
<accession>D5BN97</accession>
<dbReference type="GO" id="GO:0008667">
    <property type="term" value="F:2,3-dihydro-2,3-dihydroxybenzoate dehydrogenase activity"/>
    <property type="evidence" value="ECO:0007669"/>
    <property type="project" value="UniProtKB-EC"/>
</dbReference>
<dbReference type="Proteomes" id="UP000007460">
    <property type="component" value="Chromosome"/>
</dbReference>
<dbReference type="PANTHER" id="PTHR43544:SF12">
    <property type="entry name" value="NAD(P)-BINDING ROSSMANN-FOLD SUPERFAMILY PROTEIN"/>
    <property type="match status" value="1"/>
</dbReference>
<dbReference type="PRINTS" id="PR00081">
    <property type="entry name" value="GDHRDH"/>
</dbReference>
<sequence length="247" mass="26838">MKIFIQGAGRGIGLAFARHAFALQQGDDWHMFLTARNPEDSDGFKELPPSANITWMAMDYLDPDSITKAGMTVAAHSDQLDRVISVAGVLRDPTVSPEKRIADLDSAAMLYAYQINAMGPVLLAKALWPLIKGEHPAIFASLSARVGSISDNRLGGWYAYRASKAAQNQLLRTMSIELARYNPHACVVTLHPGTVDTALSKPFQAHVPADKLFTAAYSADCLWRVMDGLDASDTGGFFAYDGSPIDY</sequence>
<name>D5BN97_PUNMI</name>
<dbReference type="RefSeq" id="WP_013046917.1">
    <property type="nucleotide sequence ID" value="NC_014010.1"/>
</dbReference>
<reference evidence="1 2" key="1">
    <citation type="journal article" date="2010" name="J. Bacteriol.">
        <title>Complete genome sequence of "Candidatus Puniceispirillum marinum" IMCC1322, a representative of the SAR116 clade in the Alphaproteobacteria.</title>
        <authorList>
            <person name="Oh H.M."/>
            <person name="Kwon K.K."/>
            <person name="Kang I."/>
            <person name="Kang S.G."/>
            <person name="Lee J.H."/>
            <person name="Kim S.J."/>
            <person name="Cho J.C."/>
        </authorList>
    </citation>
    <scope>NUCLEOTIDE SEQUENCE [LARGE SCALE GENOMIC DNA]</scope>
    <source>
        <strain evidence="1 2">IMCC1322</strain>
    </source>
</reference>
<dbReference type="InterPro" id="IPR051468">
    <property type="entry name" value="Fungal_SecMetab_SDRs"/>
</dbReference>
<dbReference type="Pfam" id="PF00106">
    <property type="entry name" value="adh_short"/>
    <property type="match status" value="1"/>
</dbReference>
<dbReference type="EMBL" id="CP001751">
    <property type="protein sequence ID" value="ADE40290.1"/>
    <property type="molecule type" value="Genomic_DNA"/>
</dbReference>
<dbReference type="HOGENOM" id="CLU_010194_9_7_5"/>
<dbReference type="EC" id="1.3.1.28" evidence="1"/>